<dbReference type="SUPFAM" id="SSF55347">
    <property type="entry name" value="Glyceraldehyde-3-phosphate dehydrogenase-like, C-terminal domain"/>
    <property type="match status" value="1"/>
</dbReference>
<keyword evidence="9" id="KW-1185">Reference proteome</keyword>
<evidence type="ECO:0000256" key="6">
    <source>
        <dbReference type="PROSITE-ProRule" id="PRU10010"/>
    </source>
</evidence>
<dbReference type="GO" id="GO:0051287">
    <property type="term" value="F:NAD binding"/>
    <property type="evidence" value="ECO:0007669"/>
    <property type="project" value="InterPro"/>
</dbReference>
<comment type="catalytic activity">
    <reaction evidence="5">
        <text>N-acetyl-L-glutamate 5-semialdehyde + phosphate + NADP(+) = N-acetyl-L-glutamyl 5-phosphate + NADPH + H(+)</text>
        <dbReference type="Rhea" id="RHEA:21588"/>
        <dbReference type="ChEBI" id="CHEBI:15378"/>
        <dbReference type="ChEBI" id="CHEBI:29123"/>
        <dbReference type="ChEBI" id="CHEBI:43474"/>
        <dbReference type="ChEBI" id="CHEBI:57783"/>
        <dbReference type="ChEBI" id="CHEBI:57936"/>
        <dbReference type="ChEBI" id="CHEBI:58349"/>
        <dbReference type="EC" id="1.2.1.38"/>
    </reaction>
</comment>
<gene>
    <name evidence="5 8" type="primary">argC</name>
    <name evidence="8" type="ORF">EII10_06380</name>
</gene>
<dbReference type="GO" id="GO:0006526">
    <property type="term" value="P:L-arginine biosynthetic process"/>
    <property type="evidence" value="ECO:0007669"/>
    <property type="project" value="UniProtKB-UniRule"/>
</dbReference>
<dbReference type="HAMAP" id="MF_00150">
    <property type="entry name" value="ArgC_type1"/>
    <property type="match status" value="1"/>
</dbReference>
<dbReference type="InterPro" id="IPR000534">
    <property type="entry name" value="Semialdehyde_DH_NAD-bd"/>
</dbReference>
<comment type="subcellular location">
    <subcellularLocation>
        <location evidence="5">Cytoplasm</location>
    </subcellularLocation>
</comment>
<evidence type="ECO:0000256" key="3">
    <source>
        <dbReference type="ARBA" id="ARBA00022857"/>
    </source>
</evidence>
<dbReference type="PANTHER" id="PTHR32338">
    <property type="entry name" value="N-ACETYL-GAMMA-GLUTAMYL-PHOSPHATE REDUCTASE, CHLOROPLASTIC-RELATED-RELATED"/>
    <property type="match status" value="1"/>
</dbReference>
<dbReference type="Pfam" id="PF22698">
    <property type="entry name" value="Semialdhyde_dhC_1"/>
    <property type="match status" value="1"/>
</dbReference>
<keyword evidence="4 5" id="KW-0560">Oxidoreductase</keyword>
<comment type="function">
    <text evidence="5">Catalyzes the NADPH-dependent reduction of N-acetyl-5-glutamyl phosphate to yield N-acetyl-L-glutamate 5-semialdehyde.</text>
</comment>
<dbReference type="NCBIfam" id="TIGR01850">
    <property type="entry name" value="argC"/>
    <property type="match status" value="1"/>
</dbReference>
<dbReference type="SMART" id="SM00859">
    <property type="entry name" value="Semialdhyde_dh"/>
    <property type="match status" value="1"/>
</dbReference>
<comment type="caution">
    <text evidence="8">The sequence shown here is derived from an EMBL/GenBank/DDBJ whole genome shotgun (WGS) entry which is preliminary data.</text>
</comment>
<comment type="similarity">
    <text evidence="5">Belongs to the NAGSA dehydrogenase family. Type 1 subfamily.</text>
</comment>
<keyword evidence="2 5" id="KW-0028">Amino-acid biosynthesis</keyword>
<dbReference type="GO" id="GO:0003942">
    <property type="term" value="F:N-acetyl-gamma-glutamyl-phosphate reductase activity"/>
    <property type="evidence" value="ECO:0007669"/>
    <property type="project" value="UniProtKB-UniRule"/>
</dbReference>
<dbReference type="GO" id="GO:0070401">
    <property type="term" value="F:NADP+ binding"/>
    <property type="evidence" value="ECO:0007669"/>
    <property type="project" value="InterPro"/>
</dbReference>
<feature type="active site" evidence="5 6">
    <location>
        <position position="163"/>
    </location>
</feature>
<protein>
    <recommendedName>
        <fullName evidence="5">N-acetyl-gamma-glutamyl-phosphate reductase</fullName>
        <shortName evidence="5">AGPR</shortName>
        <ecNumber evidence="5">1.2.1.38</ecNumber>
    </recommendedName>
    <alternativeName>
        <fullName evidence="5">N-acetyl-glutamate semialdehyde dehydrogenase</fullName>
        <shortName evidence="5">NAGSA dehydrogenase</shortName>
    </alternativeName>
</protein>
<dbReference type="InterPro" id="IPR036291">
    <property type="entry name" value="NAD(P)-bd_dom_sf"/>
</dbReference>
<evidence type="ECO:0000256" key="1">
    <source>
        <dbReference type="ARBA" id="ARBA00022571"/>
    </source>
</evidence>
<keyword evidence="1 5" id="KW-0055">Arginine biosynthesis</keyword>
<reference evidence="8 9" key="1">
    <citation type="submission" date="2018-11" db="EMBL/GenBank/DDBJ databases">
        <title>Genomes From Bacteria Associated with the Canine Oral Cavity: a Test Case for Automated Genome-Based Taxonomic Assignment.</title>
        <authorList>
            <person name="Coil D.A."/>
            <person name="Jospin G."/>
            <person name="Darling A.E."/>
            <person name="Wallis C."/>
            <person name="Davis I.J."/>
            <person name="Harris S."/>
            <person name="Eisen J.A."/>
            <person name="Holcombe L.J."/>
            <person name="O'Flynn C."/>
        </authorList>
    </citation>
    <scope>NUCLEOTIDE SEQUENCE [LARGE SCALE GENOMIC DNA]</scope>
    <source>
        <strain evidence="8 9">OH5050</strain>
    </source>
</reference>
<name>A0A3P1V7F6_9ACTO</name>
<evidence type="ECO:0000313" key="8">
    <source>
        <dbReference type="EMBL" id="RRD29440.1"/>
    </source>
</evidence>
<dbReference type="InterPro" id="IPR050085">
    <property type="entry name" value="AGPR"/>
</dbReference>
<keyword evidence="5" id="KW-0963">Cytoplasm</keyword>
<sequence>MTFSVAVAGATGYAGGEVLRLLSTHPDIEIGVLSAASSAGTLLGQHHPHLAHLAQRRVEATDAAALAGHDAVVLALPHGASGTVTAAIEREAAARGADPLLIDCGADHRLTDPAAWSAFYGQDSPYAGAWAYGMPELLHAGETNAARQRAELAAARRIAVPGCNVTAVTLALQPGIAAGLVDTGDQAPPITAVLAVGYSGAGKALKPHLSAAEALGSAQPYAVGGTHRHIPEITQNLTVAGGGPGAARISFTPVLVPMSRGILATVTAGATSAITRAEDPTAALRRAWSAAYGAPGRGEPLIHLLPEGSWPTTAAVAGSGLAAVQVAYDPVARTITALCAIDNLGKGTASAALQSLNLALGLPEATGVIAQGVAP</sequence>
<dbReference type="InterPro" id="IPR058924">
    <property type="entry name" value="AGPR_dimerisation_dom"/>
</dbReference>
<dbReference type="InterPro" id="IPR023013">
    <property type="entry name" value="AGPR_AS"/>
</dbReference>
<dbReference type="Pfam" id="PF01118">
    <property type="entry name" value="Semialdhyde_dh"/>
    <property type="match status" value="1"/>
</dbReference>
<evidence type="ECO:0000256" key="2">
    <source>
        <dbReference type="ARBA" id="ARBA00022605"/>
    </source>
</evidence>
<dbReference type="Proteomes" id="UP000271272">
    <property type="component" value="Unassembled WGS sequence"/>
</dbReference>
<dbReference type="Gene3D" id="3.40.50.720">
    <property type="entry name" value="NAD(P)-binding Rossmann-like Domain"/>
    <property type="match status" value="1"/>
</dbReference>
<dbReference type="EMBL" id="RQZC01000007">
    <property type="protein sequence ID" value="RRD29440.1"/>
    <property type="molecule type" value="Genomic_DNA"/>
</dbReference>
<dbReference type="EC" id="1.2.1.38" evidence="5"/>
<comment type="pathway">
    <text evidence="5">Amino-acid biosynthesis; L-arginine biosynthesis; N(2)-acetyl-L-ornithine from L-glutamate: step 3/4.</text>
</comment>
<dbReference type="OrthoDB" id="9801289at2"/>
<evidence type="ECO:0000259" key="7">
    <source>
        <dbReference type="SMART" id="SM00859"/>
    </source>
</evidence>
<organism evidence="8 9">
    <name type="scientific">Actinomyces bowdenii</name>
    <dbReference type="NCBI Taxonomy" id="131109"/>
    <lineage>
        <taxon>Bacteria</taxon>
        <taxon>Bacillati</taxon>
        <taxon>Actinomycetota</taxon>
        <taxon>Actinomycetes</taxon>
        <taxon>Actinomycetales</taxon>
        <taxon>Actinomycetaceae</taxon>
        <taxon>Actinomyces</taxon>
    </lineage>
</organism>
<evidence type="ECO:0000256" key="4">
    <source>
        <dbReference type="ARBA" id="ARBA00023002"/>
    </source>
</evidence>
<dbReference type="CDD" id="cd23934">
    <property type="entry name" value="AGPR_1_C"/>
    <property type="match status" value="1"/>
</dbReference>
<dbReference type="RefSeq" id="WP_124933660.1">
    <property type="nucleotide sequence ID" value="NZ_RQZC01000007.1"/>
</dbReference>
<evidence type="ECO:0000313" key="9">
    <source>
        <dbReference type="Proteomes" id="UP000271272"/>
    </source>
</evidence>
<feature type="domain" description="Semialdehyde dehydrogenase NAD-binding" evidence="7">
    <location>
        <begin position="4"/>
        <end position="145"/>
    </location>
</feature>
<dbReference type="PANTHER" id="PTHR32338:SF10">
    <property type="entry name" value="N-ACETYL-GAMMA-GLUTAMYL-PHOSPHATE REDUCTASE, CHLOROPLASTIC-RELATED"/>
    <property type="match status" value="1"/>
</dbReference>
<dbReference type="Gene3D" id="3.30.360.10">
    <property type="entry name" value="Dihydrodipicolinate Reductase, domain 2"/>
    <property type="match status" value="1"/>
</dbReference>
<dbReference type="GO" id="GO:0005737">
    <property type="term" value="C:cytoplasm"/>
    <property type="evidence" value="ECO:0007669"/>
    <property type="project" value="UniProtKB-SubCell"/>
</dbReference>
<dbReference type="SUPFAM" id="SSF51735">
    <property type="entry name" value="NAD(P)-binding Rossmann-fold domains"/>
    <property type="match status" value="1"/>
</dbReference>
<keyword evidence="3 5" id="KW-0521">NADP</keyword>
<dbReference type="CDD" id="cd24148">
    <property type="entry name" value="AGPR_1_actinobacAGPR_like"/>
    <property type="match status" value="1"/>
</dbReference>
<dbReference type="PROSITE" id="PS01224">
    <property type="entry name" value="ARGC"/>
    <property type="match status" value="1"/>
</dbReference>
<accession>A0A3P1V7F6</accession>
<dbReference type="InterPro" id="IPR000706">
    <property type="entry name" value="AGPR_type-1"/>
</dbReference>
<evidence type="ECO:0000256" key="5">
    <source>
        <dbReference type="HAMAP-Rule" id="MF_00150"/>
    </source>
</evidence>
<dbReference type="UniPathway" id="UPA00068">
    <property type="reaction ID" value="UER00108"/>
</dbReference>
<proteinExistence type="inferred from homology"/>
<dbReference type="AlphaFoldDB" id="A0A3P1V7F6"/>